<dbReference type="AlphaFoldDB" id="A0AA37VSD1"/>
<proteinExistence type="predicted"/>
<evidence type="ECO:0000256" key="1">
    <source>
        <dbReference type="SAM" id="Phobius"/>
    </source>
</evidence>
<gene>
    <name evidence="2" type="ORF">PPUN14671_14250</name>
</gene>
<accession>A0AA37VSD1</accession>
<sequence>MMPSGRKAEGWVLRFWGGLDALYLLLYVVGNIRRGHFPVVTDLQNMLGIWSEQGLLTVALMVINVGLQASIIFSSVLLLRARKAGIYVGLAQIPWRLLFAVPSLSVLLVWASLVTDYNPWLMLGLIVTSEFIKGGMLMRLLRRQKMLRRFAGG</sequence>
<name>A0AA37VSD1_PSEPU</name>
<evidence type="ECO:0000313" key="2">
    <source>
        <dbReference type="EMBL" id="GLO34592.1"/>
    </source>
</evidence>
<reference evidence="2" key="1">
    <citation type="submission" date="2023-01" db="EMBL/GenBank/DDBJ databases">
        <title>Whole-genome sequence of Pseudomonas putida NBRC 14671.</title>
        <authorList>
            <person name="Morohoshi T."/>
            <person name="Someya N."/>
        </authorList>
    </citation>
    <scope>NUCLEOTIDE SEQUENCE</scope>
    <source>
        <strain evidence="2">NBRC 14671</strain>
    </source>
</reference>
<evidence type="ECO:0000313" key="3">
    <source>
        <dbReference type="Proteomes" id="UP001161257"/>
    </source>
</evidence>
<keyword evidence="1" id="KW-0472">Membrane</keyword>
<organism evidence="2 3">
    <name type="scientific">Pseudomonas putida</name>
    <name type="common">Arthrobacter siderocapsulatus</name>
    <dbReference type="NCBI Taxonomy" id="303"/>
    <lineage>
        <taxon>Bacteria</taxon>
        <taxon>Pseudomonadati</taxon>
        <taxon>Pseudomonadota</taxon>
        <taxon>Gammaproteobacteria</taxon>
        <taxon>Pseudomonadales</taxon>
        <taxon>Pseudomonadaceae</taxon>
        <taxon>Pseudomonas</taxon>
    </lineage>
</organism>
<protein>
    <submittedName>
        <fullName evidence="2">Uncharacterized protein</fullName>
    </submittedName>
</protein>
<keyword evidence="1" id="KW-1133">Transmembrane helix</keyword>
<feature type="transmembrane region" description="Helical" evidence="1">
    <location>
        <begin position="120"/>
        <end position="141"/>
    </location>
</feature>
<comment type="caution">
    <text evidence="2">The sequence shown here is derived from an EMBL/GenBank/DDBJ whole genome shotgun (WGS) entry which is preliminary data.</text>
</comment>
<dbReference type="EMBL" id="BSKJ01000002">
    <property type="protein sequence ID" value="GLO34592.1"/>
    <property type="molecule type" value="Genomic_DNA"/>
</dbReference>
<feature type="transmembrane region" description="Helical" evidence="1">
    <location>
        <begin position="93"/>
        <end position="114"/>
    </location>
</feature>
<feature type="transmembrane region" description="Helical" evidence="1">
    <location>
        <begin position="12"/>
        <end position="30"/>
    </location>
</feature>
<feature type="transmembrane region" description="Helical" evidence="1">
    <location>
        <begin position="55"/>
        <end position="81"/>
    </location>
</feature>
<keyword evidence="1" id="KW-0812">Transmembrane</keyword>
<dbReference type="Proteomes" id="UP001161257">
    <property type="component" value="Unassembled WGS sequence"/>
</dbReference>